<protein>
    <submittedName>
        <fullName evidence="2">Uncharacterized protein</fullName>
    </submittedName>
</protein>
<dbReference type="InterPro" id="IPR054202">
    <property type="entry name" value="DUF6907"/>
</dbReference>
<evidence type="ECO:0000313" key="3">
    <source>
        <dbReference type="Proteomes" id="UP001183410"/>
    </source>
</evidence>
<evidence type="ECO:0000256" key="1">
    <source>
        <dbReference type="SAM" id="MobiDB-lite"/>
    </source>
</evidence>
<proteinExistence type="predicted"/>
<evidence type="ECO:0000313" key="2">
    <source>
        <dbReference type="EMBL" id="MDT0270864.1"/>
    </source>
</evidence>
<gene>
    <name evidence="2" type="ORF">RM844_31805</name>
</gene>
<organism evidence="2 3">
    <name type="scientific">Streptomyces chisholmiae</name>
    <dbReference type="NCBI Taxonomy" id="3075540"/>
    <lineage>
        <taxon>Bacteria</taxon>
        <taxon>Bacillati</taxon>
        <taxon>Actinomycetota</taxon>
        <taxon>Actinomycetes</taxon>
        <taxon>Kitasatosporales</taxon>
        <taxon>Streptomycetaceae</taxon>
        <taxon>Streptomyces</taxon>
    </lineage>
</organism>
<dbReference type="Proteomes" id="UP001183410">
    <property type="component" value="Unassembled WGS sequence"/>
</dbReference>
<accession>A0ABU2K1H8</accession>
<reference evidence="3" key="1">
    <citation type="submission" date="2023-07" db="EMBL/GenBank/DDBJ databases">
        <title>30 novel species of actinomycetes from the DSMZ collection.</title>
        <authorList>
            <person name="Nouioui I."/>
        </authorList>
    </citation>
    <scope>NUCLEOTIDE SEQUENCE [LARGE SCALE GENOMIC DNA]</scope>
    <source>
        <strain evidence="3">DSM 44915</strain>
    </source>
</reference>
<dbReference type="RefSeq" id="WP_311670928.1">
    <property type="nucleotide sequence ID" value="NZ_JAVREO010000040.1"/>
</dbReference>
<dbReference type="Pfam" id="PF21848">
    <property type="entry name" value="DUF6907"/>
    <property type="match status" value="1"/>
</dbReference>
<dbReference type="EMBL" id="JAVREO010000040">
    <property type="protein sequence ID" value="MDT0270864.1"/>
    <property type="molecule type" value="Genomic_DNA"/>
</dbReference>
<sequence length="204" mass="22447">MSITVVPPTFSDDEPERRPSAAAGWSFNLAEVRARIAARRVTYRPLARNTPACYDRSPATSLTPPNGWPCQLPMNHNGDHLHWHSRTEWPNLKPEPTPCFSWCDHGDDVVAPTEHQSKTARLDVPGLHYGETEPLMLASVHLYADDEWNESVGLSVDRPDGADGVTLDLDQAEELADAAEAFAAEVRRLVAEASNGQRETGAGR</sequence>
<comment type="caution">
    <text evidence="2">The sequence shown here is derived from an EMBL/GenBank/DDBJ whole genome shotgun (WGS) entry which is preliminary data.</text>
</comment>
<name>A0ABU2K1H8_9ACTN</name>
<keyword evidence="3" id="KW-1185">Reference proteome</keyword>
<feature type="region of interest" description="Disordered" evidence="1">
    <location>
        <begin position="1"/>
        <end position="20"/>
    </location>
</feature>